<dbReference type="Gene3D" id="3.40.50.10540">
    <property type="entry name" value="Crotonobetainyl-coa:carnitine coa-transferase, domain 1"/>
    <property type="match status" value="1"/>
</dbReference>
<gene>
    <name evidence="1" type="ORF">BJL86_0461</name>
</gene>
<sequence>MTSRPLEGIAVVSLATNLPGPAATAGLVRLGANVIKVEPPAGDAMSMAAPAYYGELAAGQEIVIADLKTTEGQEQLASRLDDADVLITSSRPSALTALGMSWSEIHERHPQLIQVAIVGYPGADAEVPGHDLTYQAANGTIDGRSLPRILVADLAGGERAAAAAMAGLIERGRTGAGSYVEVALSDVATDFSAPHRHGLTSPGGLLGGGIAQYNVYPSADGFVALAALESHFWAYLCEGLGVPADSSTEDLELIFAENTSSHWSDWARERDIPLVPCGSNL</sequence>
<organism evidence="1 2">
    <name type="scientific">Dietzia timorensis</name>
    <dbReference type="NCBI Taxonomy" id="499555"/>
    <lineage>
        <taxon>Bacteria</taxon>
        <taxon>Bacillati</taxon>
        <taxon>Actinomycetota</taxon>
        <taxon>Actinomycetes</taxon>
        <taxon>Mycobacteriales</taxon>
        <taxon>Dietziaceae</taxon>
        <taxon>Dietzia</taxon>
    </lineage>
</organism>
<dbReference type="KEGG" id="dtm:BJL86_0461"/>
<evidence type="ECO:0000313" key="2">
    <source>
        <dbReference type="Proteomes" id="UP000186104"/>
    </source>
</evidence>
<dbReference type="STRING" id="499555.BJL86_0461"/>
<proteinExistence type="predicted"/>
<dbReference type="PANTHER" id="PTHR48228">
    <property type="entry name" value="SUCCINYL-COA--D-CITRAMALATE COA-TRANSFERASE"/>
    <property type="match status" value="1"/>
</dbReference>
<dbReference type="InterPro" id="IPR023606">
    <property type="entry name" value="CoA-Trfase_III_dom_1_sf"/>
</dbReference>
<dbReference type="InterPro" id="IPR044855">
    <property type="entry name" value="CoA-Trfase_III_dom3_sf"/>
</dbReference>
<evidence type="ECO:0000313" key="1">
    <source>
        <dbReference type="EMBL" id="ANI91268.1"/>
    </source>
</evidence>
<keyword evidence="2" id="KW-1185">Reference proteome</keyword>
<name>A0A173LIB9_9ACTN</name>
<dbReference type="Proteomes" id="UP000186104">
    <property type="component" value="Chromosome"/>
</dbReference>
<reference evidence="1 2" key="1">
    <citation type="submission" date="2016-06" db="EMBL/GenBank/DDBJ databases">
        <title>Complete genome sequence of a saline-alkali tolerant type strain Dietzia timorensis ID05-A0528T.</title>
        <authorList>
            <person name="Wu X."/>
        </authorList>
    </citation>
    <scope>NUCLEOTIDE SEQUENCE [LARGE SCALE GENOMIC DNA]</scope>
    <source>
        <strain evidence="1 2">ID05-A0528</strain>
    </source>
</reference>
<dbReference type="InterPro" id="IPR050509">
    <property type="entry name" value="CoA-transferase_III"/>
</dbReference>
<protein>
    <submittedName>
        <fullName evidence="1">Uncharacterized protein YfdE</fullName>
    </submittedName>
</protein>
<dbReference type="GO" id="GO:0003824">
    <property type="term" value="F:catalytic activity"/>
    <property type="evidence" value="ECO:0007669"/>
    <property type="project" value="InterPro"/>
</dbReference>
<accession>A0A173LIB9</accession>
<dbReference type="EMBL" id="CP015961">
    <property type="protein sequence ID" value="ANI91268.1"/>
    <property type="molecule type" value="Genomic_DNA"/>
</dbReference>
<dbReference type="OrthoDB" id="9797653at2"/>
<dbReference type="SUPFAM" id="SSF89796">
    <property type="entry name" value="CoA-transferase family III (CaiB/BaiF)"/>
    <property type="match status" value="1"/>
</dbReference>
<dbReference type="Gene3D" id="3.30.1540.10">
    <property type="entry name" value="formyl-coa transferase, domain 3"/>
    <property type="match status" value="1"/>
</dbReference>
<dbReference type="RefSeq" id="WP_067478296.1">
    <property type="nucleotide sequence ID" value="NZ_CP015961.1"/>
</dbReference>
<dbReference type="PANTHER" id="PTHR48228:SF5">
    <property type="entry name" value="ALPHA-METHYLACYL-COA RACEMASE"/>
    <property type="match status" value="1"/>
</dbReference>
<dbReference type="InterPro" id="IPR003673">
    <property type="entry name" value="CoA-Trfase_fam_III"/>
</dbReference>
<dbReference type="AlphaFoldDB" id="A0A173LIB9"/>
<dbReference type="Pfam" id="PF02515">
    <property type="entry name" value="CoA_transf_3"/>
    <property type="match status" value="1"/>
</dbReference>